<evidence type="ECO:0000313" key="2">
    <source>
        <dbReference type="EMBL" id="SUZ99977.1"/>
    </source>
</evidence>
<sequence>VQEAEHAAEEASHGLELMLMLTSIAVALAGISFAYLIYIKIPSRANELYERFQGAYQVLWNKYYVDELYDMLFVNRTKDAGDALWVIDDALVDGVVNGVSNATKRSASTSVAFDDMVVDGAVNAVGDELSWSSRIFRGWQTGYVQNYALIITLGIFAIISAYLFLP</sequence>
<evidence type="ECO:0008006" key="3">
    <source>
        <dbReference type="Google" id="ProtNLM"/>
    </source>
</evidence>
<feature type="transmembrane region" description="Helical" evidence="1">
    <location>
        <begin position="147"/>
        <end position="165"/>
    </location>
</feature>
<feature type="non-terminal residue" evidence="2">
    <location>
        <position position="1"/>
    </location>
</feature>
<gene>
    <name evidence="2" type="ORF">METZ01_LOCUS52831</name>
</gene>
<name>A0A381SCL1_9ZZZZ</name>
<protein>
    <recommendedName>
        <fullName evidence="3">NADH-quinone oxidoreductase subunit L</fullName>
    </recommendedName>
</protein>
<dbReference type="Gene3D" id="1.20.5.2700">
    <property type="match status" value="2"/>
</dbReference>
<proteinExistence type="predicted"/>
<dbReference type="EMBL" id="UINC01002756">
    <property type="protein sequence ID" value="SUZ99977.1"/>
    <property type="molecule type" value="Genomic_DNA"/>
</dbReference>
<feature type="transmembrane region" description="Helical" evidence="1">
    <location>
        <begin position="17"/>
        <end position="38"/>
    </location>
</feature>
<evidence type="ECO:0000256" key="1">
    <source>
        <dbReference type="SAM" id="Phobius"/>
    </source>
</evidence>
<keyword evidence="1" id="KW-0472">Membrane</keyword>
<dbReference type="AlphaFoldDB" id="A0A381SCL1"/>
<organism evidence="2">
    <name type="scientific">marine metagenome</name>
    <dbReference type="NCBI Taxonomy" id="408172"/>
    <lineage>
        <taxon>unclassified sequences</taxon>
        <taxon>metagenomes</taxon>
        <taxon>ecological metagenomes</taxon>
    </lineage>
</organism>
<keyword evidence="1" id="KW-1133">Transmembrane helix</keyword>
<keyword evidence="1" id="KW-0812">Transmembrane</keyword>
<reference evidence="2" key="1">
    <citation type="submission" date="2018-05" db="EMBL/GenBank/DDBJ databases">
        <authorList>
            <person name="Lanie J.A."/>
            <person name="Ng W.-L."/>
            <person name="Kazmierczak K.M."/>
            <person name="Andrzejewski T.M."/>
            <person name="Davidsen T.M."/>
            <person name="Wayne K.J."/>
            <person name="Tettelin H."/>
            <person name="Glass J.I."/>
            <person name="Rusch D."/>
            <person name="Podicherti R."/>
            <person name="Tsui H.-C.T."/>
            <person name="Winkler M.E."/>
        </authorList>
    </citation>
    <scope>NUCLEOTIDE SEQUENCE</scope>
</reference>
<accession>A0A381SCL1</accession>